<dbReference type="EMBL" id="GBRH01174578">
    <property type="protein sequence ID" value="JAE23318.1"/>
    <property type="molecule type" value="Transcribed_RNA"/>
</dbReference>
<accession>A0A0A9GRJ2</accession>
<proteinExistence type="predicted"/>
<sequence length="87" mass="9382">MTTEPFRQTHGVHTRERLSTGEHLTRECSGDDGGRDGASVAAVARWQFAGVGTDVCRGMQLGGTHGRRLHQDGASKAQEVTYPKVGF</sequence>
<organism evidence="2">
    <name type="scientific">Arundo donax</name>
    <name type="common">Giant reed</name>
    <name type="synonym">Donax arundinaceus</name>
    <dbReference type="NCBI Taxonomy" id="35708"/>
    <lineage>
        <taxon>Eukaryota</taxon>
        <taxon>Viridiplantae</taxon>
        <taxon>Streptophyta</taxon>
        <taxon>Embryophyta</taxon>
        <taxon>Tracheophyta</taxon>
        <taxon>Spermatophyta</taxon>
        <taxon>Magnoliopsida</taxon>
        <taxon>Liliopsida</taxon>
        <taxon>Poales</taxon>
        <taxon>Poaceae</taxon>
        <taxon>PACMAD clade</taxon>
        <taxon>Arundinoideae</taxon>
        <taxon>Arundineae</taxon>
        <taxon>Arundo</taxon>
    </lineage>
</organism>
<name>A0A0A9GRJ2_ARUDO</name>
<evidence type="ECO:0000313" key="2">
    <source>
        <dbReference type="EMBL" id="JAE23318.1"/>
    </source>
</evidence>
<protein>
    <submittedName>
        <fullName evidence="2">Uncharacterized protein</fullName>
    </submittedName>
</protein>
<evidence type="ECO:0000256" key="1">
    <source>
        <dbReference type="SAM" id="MobiDB-lite"/>
    </source>
</evidence>
<feature type="region of interest" description="Disordered" evidence="1">
    <location>
        <begin position="1"/>
        <end position="36"/>
    </location>
</feature>
<feature type="compositionally biased region" description="Basic and acidic residues" evidence="1">
    <location>
        <begin position="13"/>
        <end position="35"/>
    </location>
</feature>
<dbReference type="AlphaFoldDB" id="A0A0A9GRJ2"/>
<reference evidence="2" key="1">
    <citation type="submission" date="2014-09" db="EMBL/GenBank/DDBJ databases">
        <authorList>
            <person name="Magalhaes I.L.F."/>
            <person name="Oliveira U."/>
            <person name="Santos F.R."/>
            <person name="Vidigal T.H.D.A."/>
            <person name="Brescovit A.D."/>
            <person name="Santos A.J."/>
        </authorList>
    </citation>
    <scope>NUCLEOTIDE SEQUENCE</scope>
    <source>
        <tissue evidence="2">Shoot tissue taken approximately 20 cm above the soil surface</tissue>
    </source>
</reference>
<reference evidence="2" key="2">
    <citation type="journal article" date="2015" name="Data Brief">
        <title>Shoot transcriptome of the giant reed, Arundo donax.</title>
        <authorList>
            <person name="Barrero R.A."/>
            <person name="Guerrero F.D."/>
            <person name="Moolhuijzen P."/>
            <person name="Goolsby J.A."/>
            <person name="Tidwell J."/>
            <person name="Bellgard S.E."/>
            <person name="Bellgard M.I."/>
        </authorList>
    </citation>
    <scope>NUCLEOTIDE SEQUENCE</scope>
    <source>
        <tissue evidence="2">Shoot tissue taken approximately 20 cm above the soil surface</tissue>
    </source>
</reference>